<feature type="non-terminal residue" evidence="2">
    <location>
        <position position="1"/>
    </location>
</feature>
<name>X1KKH7_9ZZZZ</name>
<protein>
    <submittedName>
        <fullName evidence="2">Uncharacterized protein</fullName>
    </submittedName>
</protein>
<evidence type="ECO:0000256" key="1">
    <source>
        <dbReference type="SAM" id="MobiDB-lite"/>
    </source>
</evidence>
<reference evidence="2" key="1">
    <citation type="journal article" date="2014" name="Front. Microbiol.">
        <title>High frequency of phylogenetically diverse reductive dehalogenase-homologous genes in deep subseafloor sedimentary metagenomes.</title>
        <authorList>
            <person name="Kawai M."/>
            <person name="Futagami T."/>
            <person name="Toyoda A."/>
            <person name="Takaki Y."/>
            <person name="Nishi S."/>
            <person name="Hori S."/>
            <person name="Arai W."/>
            <person name="Tsubouchi T."/>
            <person name="Morono Y."/>
            <person name="Uchiyama I."/>
            <person name="Ito T."/>
            <person name="Fujiyama A."/>
            <person name="Inagaki F."/>
            <person name="Takami H."/>
        </authorList>
    </citation>
    <scope>NUCLEOTIDE SEQUENCE</scope>
    <source>
        <strain evidence="2">Expedition CK06-06</strain>
    </source>
</reference>
<feature type="region of interest" description="Disordered" evidence="1">
    <location>
        <begin position="16"/>
        <end position="35"/>
    </location>
</feature>
<proteinExistence type="predicted"/>
<dbReference type="AlphaFoldDB" id="X1KKH7"/>
<evidence type="ECO:0000313" key="2">
    <source>
        <dbReference type="EMBL" id="GAI07557.1"/>
    </source>
</evidence>
<organism evidence="2">
    <name type="scientific">marine sediment metagenome</name>
    <dbReference type="NCBI Taxonomy" id="412755"/>
    <lineage>
        <taxon>unclassified sequences</taxon>
        <taxon>metagenomes</taxon>
        <taxon>ecological metagenomes</taxon>
    </lineage>
</organism>
<gene>
    <name evidence="2" type="ORF">S06H3_19623</name>
</gene>
<comment type="caution">
    <text evidence="2">The sequence shown here is derived from an EMBL/GenBank/DDBJ whole genome shotgun (WGS) entry which is preliminary data.</text>
</comment>
<sequence length="35" mass="4158">IEVEVPIPERNIPVTKPGMREVHRNPTKYGRRKIF</sequence>
<feature type="compositionally biased region" description="Basic residues" evidence="1">
    <location>
        <begin position="25"/>
        <end position="35"/>
    </location>
</feature>
<accession>X1KKH7</accession>
<dbReference type="EMBL" id="BARV01010066">
    <property type="protein sequence ID" value="GAI07557.1"/>
    <property type="molecule type" value="Genomic_DNA"/>
</dbReference>